<keyword evidence="2" id="KW-0813">Transport</keyword>
<dbReference type="OMA" id="ASMGYPC"/>
<dbReference type="Proteomes" id="UP000001876">
    <property type="component" value="Unassembled WGS sequence"/>
</dbReference>
<dbReference type="PANTHER" id="PTHR48041:SF139">
    <property type="entry name" value="PROTEIN SCARLET"/>
    <property type="match status" value="1"/>
</dbReference>
<dbReference type="InterPro" id="IPR050352">
    <property type="entry name" value="ABCG_transporters"/>
</dbReference>
<keyword evidence="4 7" id="KW-1133">Transmembrane helix</keyword>
<feature type="transmembrane region" description="Helical" evidence="7">
    <location>
        <begin position="262"/>
        <end position="282"/>
    </location>
</feature>
<evidence type="ECO:0000313" key="11">
    <source>
        <dbReference type="Proteomes" id="UP000001876"/>
    </source>
</evidence>
<feature type="compositionally biased region" description="Basic and acidic residues" evidence="6">
    <location>
        <begin position="215"/>
        <end position="229"/>
    </location>
</feature>
<protein>
    <submittedName>
        <fullName evidence="10">ATP-binding cassette superfamily</fullName>
    </submittedName>
</protein>
<reference evidence="10 11" key="1">
    <citation type="journal article" date="2009" name="Science">
        <title>Green evolution and dynamic adaptations revealed by genomes of the marine picoeukaryotes Micromonas.</title>
        <authorList>
            <person name="Worden A.Z."/>
            <person name="Lee J.H."/>
            <person name="Mock T."/>
            <person name="Rouze P."/>
            <person name="Simmons M.P."/>
            <person name="Aerts A.L."/>
            <person name="Allen A.E."/>
            <person name="Cuvelier M.L."/>
            <person name="Derelle E."/>
            <person name="Everett M.V."/>
            <person name="Foulon E."/>
            <person name="Grimwood J."/>
            <person name="Gundlach H."/>
            <person name="Henrissat B."/>
            <person name="Napoli C."/>
            <person name="McDonald S.M."/>
            <person name="Parker M.S."/>
            <person name="Rombauts S."/>
            <person name="Salamov A."/>
            <person name="Von Dassow P."/>
            <person name="Badger J.H."/>
            <person name="Coutinho P.M."/>
            <person name="Demir E."/>
            <person name="Dubchak I."/>
            <person name="Gentemann C."/>
            <person name="Eikrem W."/>
            <person name="Gready J.E."/>
            <person name="John U."/>
            <person name="Lanier W."/>
            <person name="Lindquist E.A."/>
            <person name="Lucas S."/>
            <person name="Mayer K.F."/>
            <person name="Moreau H."/>
            <person name="Not F."/>
            <person name="Otillar R."/>
            <person name="Panaud O."/>
            <person name="Pangilinan J."/>
            <person name="Paulsen I."/>
            <person name="Piegu B."/>
            <person name="Poliakov A."/>
            <person name="Robbens S."/>
            <person name="Schmutz J."/>
            <person name="Toulza E."/>
            <person name="Wyss T."/>
            <person name="Zelensky A."/>
            <person name="Zhou K."/>
            <person name="Armbrust E.V."/>
            <person name="Bhattacharya D."/>
            <person name="Goodenough U.W."/>
            <person name="Van de Peer Y."/>
            <person name="Grigoriev I.V."/>
        </authorList>
    </citation>
    <scope>NUCLEOTIDE SEQUENCE [LARGE SCALE GENOMIC DNA]</scope>
    <source>
        <strain evidence="10 11">CCMP1545</strain>
    </source>
</reference>
<evidence type="ECO:0000259" key="9">
    <source>
        <dbReference type="Pfam" id="PF01061"/>
    </source>
</evidence>
<keyword evidence="10" id="KW-0547">Nucleotide-binding</keyword>
<comment type="subcellular location">
    <subcellularLocation>
        <location evidence="1">Membrane</location>
        <topology evidence="1">Multi-pass membrane protein</topology>
    </subcellularLocation>
</comment>
<dbReference type="InterPro" id="IPR003439">
    <property type="entry name" value="ABC_transporter-like_ATP-bd"/>
</dbReference>
<dbReference type="OrthoDB" id="66620at2759"/>
<feature type="transmembrane region" description="Helical" evidence="7">
    <location>
        <begin position="351"/>
        <end position="368"/>
    </location>
</feature>
<feature type="transmembrane region" description="Helical" evidence="7">
    <location>
        <begin position="294"/>
        <end position="319"/>
    </location>
</feature>
<dbReference type="GO" id="GO:0016887">
    <property type="term" value="F:ATP hydrolysis activity"/>
    <property type="evidence" value="ECO:0007669"/>
    <property type="project" value="InterPro"/>
</dbReference>
<feature type="domain" description="ABC-2 type transporter transmembrane" evidence="9">
    <location>
        <begin position="244"/>
        <end position="453"/>
    </location>
</feature>
<dbReference type="GO" id="GO:0005524">
    <property type="term" value="F:ATP binding"/>
    <property type="evidence" value="ECO:0007669"/>
    <property type="project" value="UniProtKB-KW"/>
</dbReference>
<sequence length="548" mass="59485">MQEELLFPFLSVRETFELHARLRLPPSASVDKKRRTAAFLISELGLKNVADSPVGRVGGFPRGLSGGERKRCNIGVEMVRDPSAIFLDEPTSGLDSFQAQNVMSSLRDLAMHGRCVVCTIHQPRSSIYTMLDSLMLLTDGRLAYIGDARDACPTLTNPADFFMDVTSIDFRSDAKEANSRERVRTFAREAEARGLGDASVKAAMASMLADADAAAREDGEGKGDTKEENETTTATTTGGASWPTQFALLLARAHKCQRRDTVGVGVTVLLDIVYALLLSALFRNVADDQEGVQNRLGCLFFIALNLAYSSALPAINLFTAEKYIVIRERASGAYTTSAYYVSKFIAELPRLLSRFVFCVLVYWIVGFNPTFARFAIFVAIVLAHCLAAQAIGMVMATGLPIGAALAFGPATITVFTLFGGIYLNVDTIPEGAGWVKFIDFIYYTFSALCVNEFDDSSMTFSCDAAARCLENGDAVLELYGFEDVRVSTQILCQLALTFGLQALAFRLLVRSTSRFLPLEMDPAVAVAAAAGGEEKNADADAKERGTRA</sequence>
<dbReference type="Pfam" id="PF01061">
    <property type="entry name" value="ABC2_membrane"/>
    <property type="match status" value="1"/>
</dbReference>
<evidence type="ECO:0000256" key="3">
    <source>
        <dbReference type="ARBA" id="ARBA00022692"/>
    </source>
</evidence>
<dbReference type="GeneID" id="9689229"/>
<evidence type="ECO:0000256" key="7">
    <source>
        <dbReference type="SAM" id="Phobius"/>
    </source>
</evidence>
<evidence type="ECO:0000259" key="8">
    <source>
        <dbReference type="Pfam" id="PF00005"/>
    </source>
</evidence>
<gene>
    <name evidence="10" type="ORF">MICPUCDRAFT_36543</name>
</gene>
<dbReference type="GO" id="GO:0016020">
    <property type="term" value="C:membrane"/>
    <property type="evidence" value="ECO:0007669"/>
    <property type="project" value="UniProtKB-SubCell"/>
</dbReference>
<evidence type="ECO:0000256" key="5">
    <source>
        <dbReference type="ARBA" id="ARBA00023136"/>
    </source>
</evidence>
<keyword evidence="3 7" id="KW-0812">Transmembrane</keyword>
<dbReference type="GO" id="GO:0140359">
    <property type="term" value="F:ABC-type transporter activity"/>
    <property type="evidence" value="ECO:0007669"/>
    <property type="project" value="InterPro"/>
</dbReference>
<dbReference type="InterPro" id="IPR013525">
    <property type="entry name" value="ABC2_TM"/>
</dbReference>
<dbReference type="Pfam" id="PF00005">
    <property type="entry name" value="ABC_tran"/>
    <property type="match status" value="1"/>
</dbReference>
<feature type="domain" description="ABC transporter" evidence="8">
    <location>
        <begin position="2"/>
        <end position="92"/>
    </location>
</feature>
<dbReference type="eggNOG" id="KOG0061">
    <property type="taxonomic scope" value="Eukaryota"/>
</dbReference>
<dbReference type="KEGG" id="mpp:MICPUCDRAFT_36543"/>
<dbReference type="AlphaFoldDB" id="C1N6T5"/>
<keyword evidence="10" id="KW-0067">ATP-binding</keyword>
<dbReference type="Gene3D" id="3.40.50.300">
    <property type="entry name" value="P-loop containing nucleotide triphosphate hydrolases"/>
    <property type="match status" value="1"/>
</dbReference>
<evidence type="ECO:0000313" key="10">
    <source>
        <dbReference type="EMBL" id="EEH51982.1"/>
    </source>
</evidence>
<dbReference type="RefSeq" id="XP_003063609.1">
    <property type="nucleotide sequence ID" value="XM_003063563.1"/>
</dbReference>
<organism evidence="11">
    <name type="scientific">Micromonas pusilla (strain CCMP1545)</name>
    <name type="common">Picoplanktonic green alga</name>
    <dbReference type="NCBI Taxonomy" id="564608"/>
    <lineage>
        <taxon>Eukaryota</taxon>
        <taxon>Viridiplantae</taxon>
        <taxon>Chlorophyta</taxon>
        <taxon>Mamiellophyceae</taxon>
        <taxon>Mamiellales</taxon>
        <taxon>Mamiellaceae</taxon>
        <taxon>Micromonas</taxon>
    </lineage>
</organism>
<feature type="transmembrane region" description="Helical" evidence="7">
    <location>
        <begin position="403"/>
        <end position="423"/>
    </location>
</feature>
<feature type="region of interest" description="Disordered" evidence="6">
    <location>
        <begin position="215"/>
        <end position="239"/>
    </location>
</feature>
<evidence type="ECO:0000256" key="6">
    <source>
        <dbReference type="SAM" id="MobiDB-lite"/>
    </source>
</evidence>
<evidence type="ECO:0000256" key="4">
    <source>
        <dbReference type="ARBA" id="ARBA00022989"/>
    </source>
</evidence>
<name>C1N6T5_MICPC</name>
<evidence type="ECO:0000256" key="1">
    <source>
        <dbReference type="ARBA" id="ARBA00004141"/>
    </source>
</evidence>
<dbReference type="SUPFAM" id="SSF52540">
    <property type="entry name" value="P-loop containing nucleoside triphosphate hydrolases"/>
    <property type="match status" value="1"/>
</dbReference>
<accession>C1N6T5</accession>
<keyword evidence="11" id="KW-1185">Reference proteome</keyword>
<proteinExistence type="predicted"/>
<dbReference type="PANTHER" id="PTHR48041">
    <property type="entry name" value="ABC TRANSPORTER G FAMILY MEMBER 28"/>
    <property type="match status" value="1"/>
</dbReference>
<dbReference type="EMBL" id="GG663749">
    <property type="protein sequence ID" value="EEH51982.1"/>
    <property type="molecule type" value="Genomic_DNA"/>
</dbReference>
<evidence type="ECO:0000256" key="2">
    <source>
        <dbReference type="ARBA" id="ARBA00022448"/>
    </source>
</evidence>
<keyword evidence="5 7" id="KW-0472">Membrane</keyword>
<dbReference type="InterPro" id="IPR027417">
    <property type="entry name" value="P-loop_NTPase"/>
</dbReference>
<feature type="transmembrane region" description="Helical" evidence="7">
    <location>
        <begin position="374"/>
        <end position="396"/>
    </location>
</feature>